<gene>
    <name evidence="1" type="ORF">S01H4_07849</name>
</gene>
<reference evidence="1" key="1">
    <citation type="journal article" date="2014" name="Front. Microbiol.">
        <title>High frequency of phylogenetically diverse reductive dehalogenase-homologous genes in deep subseafloor sedimentary metagenomes.</title>
        <authorList>
            <person name="Kawai M."/>
            <person name="Futagami T."/>
            <person name="Toyoda A."/>
            <person name="Takaki Y."/>
            <person name="Nishi S."/>
            <person name="Hori S."/>
            <person name="Arai W."/>
            <person name="Tsubouchi T."/>
            <person name="Morono Y."/>
            <person name="Uchiyama I."/>
            <person name="Ito T."/>
            <person name="Fujiyama A."/>
            <person name="Inagaki F."/>
            <person name="Takami H."/>
        </authorList>
    </citation>
    <scope>NUCLEOTIDE SEQUENCE</scope>
    <source>
        <strain evidence="1">Expedition CK06-06</strain>
    </source>
</reference>
<dbReference type="EMBL" id="BART01002618">
    <property type="protein sequence ID" value="GAG65020.1"/>
    <property type="molecule type" value="Genomic_DNA"/>
</dbReference>
<accession>X0Z6S2</accession>
<protein>
    <submittedName>
        <fullName evidence="1">Uncharacterized protein</fullName>
    </submittedName>
</protein>
<dbReference type="AlphaFoldDB" id="X0Z6S2"/>
<organism evidence="1">
    <name type="scientific">marine sediment metagenome</name>
    <dbReference type="NCBI Taxonomy" id="412755"/>
    <lineage>
        <taxon>unclassified sequences</taxon>
        <taxon>metagenomes</taxon>
        <taxon>ecological metagenomes</taxon>
    </lineage>
</organism>
<proteinExistence type="predicted"/>
<evidence type="ECO:0000313" key="1">
    <source>
        <dbReference type="EMBL" id="GAG65020.1"/>
    </source>
</evidence>
<name>X0Z6S2_9ZZZZ</name>
<sequence length="63" mass="7600">MKHLIRKLIRKFKRQPDMLDVCECGHLFEEHDWGAYSNLSTRYSSACLVKDCRCDDFKRRGYE</sequence>
<comment type="caution">
    <text evidence="1">The sequence shown here is derived from an EMBL/GenBank/DDBJ whole genome shotgun (WGS) entry which is preliminary data.</text>
</comment>